<dbReference type="SMART" id="SM00267">
    <property type="entry name" value="GGDEF"/>
    <property type="match status" value="1"/>
</dbReference>
<dbReference type="Proteomes" id="UP000533269">
    <property type="component" value="Unassembled WGS sequence"/>
</dbReference>
<dbReference type="InterPro" id="IPR000160">
    <property type="entry name" value="GGDEF_dom"/>
</dbReference>
<evidence type="ECO:0000259" key="2">
    <source>
        <dbReference type="PROSITE" id="PS50887"/>
    </source>
</evidence>
<dbReference type="InterPro" id="IPR029787">
    <property type="entry name" value="Nucleotide_cyclase"/>
</dbReference>
<dbReference type="Gene3D" id="3.30.70.270">
    <property type="match status" value="1"/>
</dbReference>
<evidence type="ECO:0000313" key="3">
    <source>
        <dbReference type="EMBL" id="MBB2900929.1"/>
    </source>
</evidence>
<comment type="caution">
    <text evidence="3">The sequence shown here is derived from an EMBL/GenBank/DDBJ whole genome shotgun (WGS) entry which is preliminary data.</text>
</comment>
<proteinExistence type="predicted"/>
<evidence type="ECO:0000256" key="1">
    <source>
        <dbReference type="SAM" id="Phobius"/>
    </source>
</evidence>
<dbReference type="GO" id="GO:1902201">
    <property type="term" value="P:negative regulation of bacterial-type flagellum-dependent cell motility"/>
    <property type="evidence" value="ECO:0007669"/>
    <property type="project" value="TreeGrafter"/>
</dbReference>
<accession>A0A7W4TL69</accession>
<dbReference type="GO" id="GO:0043709">
    <property type="term" value="P:cell adhesion involved in single-species biofilm formation"/>
    <property type="evidence" value="ECO:0007669"/>
    <property type="project" value="TreeGrafter"/>
</dbReference>
<keyword evidence="1" id="KW-0472">Membrane</keyword>
<dbReference type="PROSITE" id="PS50887">
    <property type="entry name" value="GGDEF"/>
    <property type="match status" value="1"/>
</dbReference>
<organism evidence="3 4">
    <name type="scientific">Kineococcus radiotolerans</name>
    <dbReference type="NCBI Taxonomy" id="131568"/>
    <lineage>
        <taxon>Bacteria</taxon>
        <taxon>Bacillati</taxon>
        <taxon>Actinomycetota</taxon>
        <taxon>Actinomycetes</taxon>
        <taxon>Kineosporiales</taxon>
        <taxon>Kineosporiaceae</taxon>
        <taxon>Kineococcus</taxon>
    </lineage>
</organism>
<dbReference type="CDD" id="cd01949">
    <property type="entry name" value="GGDEF"/>
    <property type="match status" value="1"/>
</dbReference>
<dbReference type="PANTHER" id="PTHR45138:SF9">
    <property type="entry name" value="DIGUANYLATE CYCLASE DGCM-RELATED"/>
    <property type="match status" value="1"/>
</dbReference>
<evidence type="ECO:0000313" key="4">
    <source>
        <dbReference type="Proteomes" id="UP000533269"/>
    </source>
</evidence>
<dbReference type="NCBIfam" id="TIGR00254">
    <property type="entry name" value="GGDEF"/>
    <property type="match status" value="1"/>
</dbReference>
<dbReference type="InterPro" id="IPR050469">
    <property type="entry name" value="Diguanylate_Cyclase"/>
</dbReference>
<feature type="transmembrane region" description="Helical" evidence="1">
    <location>
        <begin position="147"/>
        <end position="167"/>
    </location>
</feature>
<reference evidence="3 4" key="1">
    <citation type="submission" date="2020-08" db="EMBL/GenBank/DDBJ databases">
        <title>The Agave Microbiome: Exploring the role of microbial communities in plant adaptations to desert environments.</title>
        <authorList>
            <person name="Partida-Martinez L.P."/>
        </authorList>
    </citation>
    <scope>NUCLEOTIDE SEQUENCE [LARGE SCALE GENOMIC DNA]</scope>
    <source>
        <strain evidence="3 4">AS2.23</strain>
    </source>
</reference>
<dbReference type="Pfam" id="PF00990">
    <property type="entry name" value="GGDEF"/>
    <property type="match status" value="1"/>
</dbReference>
<feature type="transmembrane region" description="Helical" evidence="1">
    <location>
        <begin position="26"/>
        <end position="44"/>
    </location>
</feature>
<dbReference type="InterPro" id="IPR043128">
    <property type="entry name" value="Rev_trsase/Diguanyl_cyclase"/>
</dbReference>
<feature type="transmembrane region" description="Helical" evidence="1">
    <location>
        <begin position="53"/>
        <end position="72"/>
    </location>
</feature>
<feature type="transmembrane region" description="Helical" evidence="1">
    <location>
        <begin position="84"/>
        <end position="108"/>
    </location>
</feature>
<feature type="transmembrane region" description="Helical" evidence="1">
    <location>
        <begin position="120"/>
        <end position="141"/>
    </location>
</feature>
<keyword evidence="1" id="KW-0812">Transmembrane</keyword>
<protein>
    <submittedName>
        <fullName evidence="3">Diguanylate cyclase (GGDEF)-like protein</fullName>
    </submittedName>
</protein>
<gene>
    <name evidence="3" type="ORF">FHR75_001717</name>
</gene>
<dbReference type="EMBL" id="JACHVY010000001">
    <property type="protein sequence ID" value="MBB2900929.1"/>
    <property type="molecule type" value="Genomic_DNA"/>
</dbReference>
<dbReference type="FunFam" id="3.30.70.270:FF:000001">
    <property type="entry name" value="Diguanylate cyclase domain protein"/>
    <property type="match status" value="1"/>
</dbReference>
<reference evidence="3 4" key="2">
    <citation type="submission" date="2020-08" db="EMBL/GenBank/DDBJ databases">
        <authorList>
            <person name="Partida-Martinez L."/>
            <person name="Huntemann M."/>
            <person name="Clum A."/>
            <person name="Wang J."/>
            <person name="Palaniappan K."/>
            <person name="Ritter S."/>
            <person name="Chen I.-M."/>
            <person name="Stamatis D."/>
            <person name="Reddy T."/>
            <person name="O'Malley R."/>
            <person name="Daum C."/>
            <person name="Shapiro N."/>
            <person name="Ivanova N."/>
            <person name="Kyrpides N."/>
            <person name="Woyke T."/>
        </authorList>
    </citation>
    <scope>NUCLEOTIDE SEQUENCE [LARGE SCALE GENOMIC DNA]</scope>
    <source>
        <strain evidence="3 4">AS2.23</strain>
    </source>
</reference>
<feature type="domain" description="GGDEF" evidence="2">
    <location>
        <begin position="363"/>
        <end position="494"/>
    </location>
</feature>
<dbReference type="GO" id="GO:0052621">
    <property type="term" value="F:diguanylate cyclase activity"/>
    <property type="evidence" value="ECO:0007669"/>
    <property type="project" value="TreeGrafter"/>
</dbReference>
<keyword evidence="1" id="KW-1133">Transmembrane helix</keyword>
<sequence>MAVTEDGPRARRWWARPAGLVEQTRWLFWLLTLLSALLLVPAIVHSAAGATPLLFTAVVLALGCVWTHRYVTRRATLTADATEALLLAAAVALSAPPTLALGFVFPGLWFRSVYGTGRQVLRHCTLVALGLAGGLPFWGLAPGHPGPVAAASILGCLPLAYLTSIGARHLADGLFAREQGQRRDAVLSELGRALLAVTDRQEIMDLGERAARDLTRITPGLASALVVTTPDGVAVRLALGAWDQPPPAVLTDLVLPAQSPTGGDPQPVRSASLDLAAGRPGRWVAVPDQTHEGSWLITGALERSAAEAVPAMHTAFTQVAMALVTSDAHLALRRQARTDALTGLANRTAFGEALDRAAGDPTARFSVAFVDLDDFKAVNDGRGHAAGDEVLRTVAARLRAAVREEDLCARLGGDEFAVLLRDLRGECVDALTARLAGAVVEPIPVAGGPVRVGASVGVAHRGPGEDAEQVLQHADVAMYAAKAAGRNRVRVFGA</sequence>
<dbReference type="GO" id="GO:0005886">
    <property type="term" value="C:plasma membrane"/>
    <property type="evidence" value="ECO:0007669"/>
    <property type="project" value="TreeGrafter"/>
</dbReference>
<dbReference type="PANTHER" id="PTHR45138">
    <property type="entry name" value="REGULATORY COMPONENTS OF SENSORY TRANSDUCTION SYSTEM"/>
    <property type="match status" value="1"/>
</dbReference>
<name>A0A7W4TL69_KINRA</name>
<dbReference type="AlphaFoldDB" id="A0A7W4TL69"/>
<dbReference type="SUPFAM" id="SSF55073">
    <property type="entry name" value="Nucleotide cyclase"/>
    <property type="match status" value="1"/>
</dbReference>